<reference evidence="2" key="1">
    <citation type="journal article" date="2019" name="Int. J. Syst. Evol. Microbiol.">
        <title>The Global Catalogue of Microorganisms (GCM) 10K type strain sequencing project: providing services to taxonomists for standard genome sequencing and annotation.</title>
        <authorList>
            <consortium name="The Broad Institute Genomics Platform"/>
            <consortium name="The Broad Institute Genome Sequencing Center for Infectious Disease"/>
            <person name="Wu L."/>
            <person name="Ma J."/>
        </authorList>
    </citation>
    <scope>NUCLEOTIDE SEQUENCE [LARGE SCALE GENOMIC DNA]</scope>
    <source>
        <strain evidence="2">CCUG 56042</strain>
    </source>
</reference>
<dbReference type="RefSeq" id="WP_377714935.1">
    <property type="nucleotide sequence ID" value="NZ_JBHSMP010000038.1"/>
</dbReference>
<accession>A0ABW0JFC9</accession>
<name>A0ABW0JFC9_9BURK</name>
<evidence type="ECO:0000313" key="1">
    <source>
        <dbReference type="EMBL" id="MFC5431586.1"/>
    </source>
</evidence>
<sequence length="49" mass="5112">MISSPVATGSAPVRNIARQPFPDATAIPASGLPLDRLTGIVRRRLAQGD</sequence>
<proteinExistence type="predicted"/>
<comment type="caution">
    <text evidence="1">The sequence shown here is derived from an EMBL/GenBank/DDBJ whole genome shotgun (WGS) entry which is preliminary data.</text>
</comment>
<dbReference type="Proteomes" id="UP001596103">
    <property type="component" value="Unassembled WGS sequence"/>
</dbReference>
<evidence type="ECO:0000313" key="2">
    <source>
        <dbReference type="Proteomes" id="UP001596103"/>
    </source>
</evidence>
<dbReference type="EMBL" id="JBHSMP010000038">
    <property type="protein sequence ID" value="MFC5431586.1"/>
    <property type="molecule type" value="Genomic_DNA"/>
</dbReference>
<protein>
    <submittedName>
        <fullName evidence="1">Uncharacterized protein</fullName>
    </submittedName>
</protein>
<keyword evidence="2" id="KW-1185">Reference proteome</keyword>
<gene>
    <name evidence="1" type="ORF">ACFPTO_22680</name>
</gene>
<organism evidence="1 2">
    <name type="scientific">Paraburkholderia denitrificans</name>
    <dbReference type="NCBI Taxonomy" id="694025"/>
    <lineage>
        <taxon>Bacteria</taxon>
        <taxon>Pseudomonadati</taxon>
        <taxon>Pseudomonadota</taxon>
        <taxon>Betaproteobacteria</taxon>
        <taxon>Burkholderiales</taxon>
        <taxon>Burkholderiaceae</taxon>
        <taxon>Paraburkholderia</taxon>
    </lineage>
</organism>